<dbReference type="InterPro" id="IPR002524">
    <property type="entry name" value="Cation_efflux"/>
</dbReference>
<dbReference type="GO" id="GO:0005385">
    <property type="term" value="F:zinc ion transmembrane transporter activity"/>
    <property type="evidence" value="ECO:0007669"/>
    <property type="project" value="TreeGrafter"/>
</dbReference>
<keyword evidence="3" id="KW-0813">Transport</keyword>
<dbReference type="AlphaFoldDB" id="A0A411YLA3"/>
<gene>
    <name evidence="11" type="ORF">ER308_10435</name>
</gene>
<keyword evidence="12" id="KW-1185">Reference proteome</keyword>
<dbReference type="SUPFAM" id="SSF161111">
    <property type="entry name" value="Cation efflux protein transmembrane domain-like"/>
    <property type="match status" value="1"/>
</dbReference>
<proteinExistence type="inferred from homology"/>
<evidence type="ECO:0000256" key="5">
    <source>
        <dbReference type="ARBA" id="ARBA00022989"/>
    </source>
</evidence>
<evidence type="ECO:0000256" key="1">
    <source>
        <dbReference type="ARBA" id="ARBA00004141"/>
    </source>
</evidence>
<evidence type="ECO:0000259" key="9">
    <source>
        <dbReference type="Pfam" id="PF01545"/>
    </source>
</evidence>
<dbReference type="PANTHER" id="PTHR11562:SF17">
    <property type="entry name" value="RE54080P-RELATED"/>
    <property type="match status" value="1"/>
</dbReference>
<feature type="domain" description="Cation efflux protein cytoplasmic" evidence="10">
    <location>
        <begin position="219"/>
        <end position="288"/>
    </location>
</feature>
<comment type="subcellular location">
    <subcellularLocation>
        <location evidence="1">Membrane</location>
        <topology evidence="1">Multi-pass membrane protein</topology>
    </subcellularLocation>
</comment>
<reference evidence="11 12" key="1">
    <citation type="submission" date="2019-01" db="EMBL/GenBank/DDBJ databases">
        <title>Egibacter rhizosphaerae EGI 80759T.</title>
        <authorList>
            <person name="Chen D.-D."/>
            <person name="Tian Y."/>
            <person name="Jiao J.-Y."/>
            <person name="Zhang X.-T."/>
            <person name="Zhang Y.-G."/>
            <person name="Zhang Y."/>
            <person name="Xiao M."/>
            <person name="Shu W.-S."/>
            <person name="Li W.-J."/>
        </authorList>
    </citation>
    <scope>NUCLEOTIDE SEQUENCE [LARGE SCALE GENOMIC DNA]</scope>
    <source>
        <strain evidence="11 12">EGI 80759</strain>
    </source>
</reference>
<name>A0A411YLA3_9ACTN</name>
<dbReference type="InterPro" id="IPR050681">
    <property type="entry name" value="CDF/SLC30A"/>
</dbReference>
<evidence type="ECO:0000256" key="7">
    <source>
        <dbReference type="ARBA" id="ARBA00023136"/>
    </source>
</evidence>
<keyword evidence="4 8" id="KW-0812">Transmembrane</keyword>
<accession>A0A411YLA3</accession>
<dbReference type="InterPro" id="IPR027470">
    <property type="entry name" value="Cation_efflux_CTD"/>
</dbReference>
<feature type="transmembrane region" description="Helical" evidence="8">
    <location>
        <begin position="116"/>
        <end position="139"/>
    </location>
</feature>
<evidence type="ECO:0000256" key="2">
    <source>
        <dbReference type="ARBA" id="ARBA00008873"/>
    </source>
</evidence>
<dbReference type="NCBIfam" id="TIGR01297">
    <property type="entry name" value="CDF"/>
    <property type="match status" value="1"/>
</dbReference>
<feature type="transmembrane region" description="Helical" evidence="8">
    <location>
        <begin position="85"/>
        <end position="104"/>
    </location>
</feature>
<feature type="transmembrane region" description="Helical" evidence="8">
    <location>
        <begin position="17"/>
        <end position="42"/>
    </location>
</feature>
<dbReference type="RefSeq" id="WP_131156983.1">
    <property type="nucleotide sequence ID" value="NZ_CP036402.1"/>
</dbReference>
<sequence>MPGHTHSSAARAHRSRLALALVLVATFFVVELVAGLLTGSLALLSDAGHMLTDVVGIGMALAAIQVAASGWAHPRRSFGLYRLEVLAALANAVLLLGVAGWVLVEAARRVADPPEVAAVPMLAVATVGLGVNLVAFVLLHRGAQESLNIRGAYLEVLADALNSVGAILAALVLLLTGWPYADPLFAGLIALFIVPRAWRLGREAGRIILQAAPPHAPPHEVAARLARVDQVSDVHDVHVWTLTSGMEVLTAHLVVADDAETHAVLDRAREVLAREYGIEHATVQIEPESHEGCEEVTW</sequence>
<feature type="transmembrane region" description="Helical" evidence="8">
    <location>
        <begin position="54"/>
        <end position="73"/>
    </location>
</feature>
<dbReference type="Pfam" id="PF01545">
    <property type="entry name" value="Cation_efflux"/>
    <property type="match status" value="1"/>
</dbReference>
<dbReference type="Gene3D" id="1.20.1510.10">
    <property type="entry name" value="Cation efflux protein transmembrane domain"/>
    <property type="match status" value="1"/>
</dbReference>
<feature type="domain" description="Cation efflux protein transmembrane" evidence="9">
    <location>
        <begin position="18"/>
        <end position="209"/>
    </location>
</feature>
<evidence type="ECO:0000256" key="3">
    <source>
        <dbReference type="ARBA" id="ARBA00022448"/>
    </source>
</evidence>
<dbReference type="Proteomes" id="UP000291469">
    <property type="component" value="Chromosome"/>
</dbReference>
<evidence type="ECO:0000256" key="8">
    <source>
        <dbReference type="SAM" id="Phobius"/>
    </source>
</evidence>
<dbReference type="EMBL" id="CP036402">
    <property type="protein sequence ID" value="QBI21994.1"/>
    <property type="molecule type" value="Genomic_DNA"/>
</dbReference>
<dbReference type="InterPro" id="IPR058533">
    <property type="entry name" value="Cation_efflux_TM"/>
</dbReference>
<evidence type="ECO:0000256" key="4">
    <source>
        <dbReference type="ARBA" id="ARBA00022692"/>
    </source>
</evidence>
<comment type="similarity">
    <text evidence="2">Belongs to the cation diffusion facilitator (CDF) transporter (TC 2.A.4) family. SLC30A subfamily.</text>
</comment>
<dbReference type="Pfam" id="PF16916">
    <property type="entry name" value="ZT_dimer"/>
    <property type="match status" value="1"/>
</dbReference>
<dbReference type="InterPro" id="IPR027469">
    <property type="entry name" value="Cation_efflux_TMD_sf"/>
</dbReference>
<dbReference type="OrthoDB" id="9809646at2"/>
<keyword evidence="6" id="KW-0406">Ion transport</keyword>
<evidence type="ECO:0000313" key="12">
    <source>
        <dbReference type="Proteomes" id="UP000291469"/>
    </source>
</evidence>
<evidence type="ECO:0000313" key="11">
    <source>
        <dbReference type="EMBL" id="QBI21994.1"/>
    </source>
</evidence>
<dbReference type="KEGG" id="erz:ER308_10435"/>
<evidence type="ECO:0000256" key="6">
    <source>
        <dbReference type="ARBA" id="ARBA00023065"/>
    </source>
</evidence>
<dbReference type="PANTHER" id="PTHR11562">
    <property type="entry name" value="CATION EFFLUX PROTEIN/ ZINC TRANSPORTER"/>
    <property type="match status" value="1"/>
</dbReference>
<keyword evidence="5 8" id="KW-1133">Transmembrane helix</keyword>
<organism evidence="11 12">
    <name type="scientific">Egibacter rhizosphaerae</name>
    <dbReference type="NCBI Taxonomy" id="1670831"/>
    <lineage>
        <taxon>Bacteria</taxon>
        <taxon>Bacillati</taxon>
        <taxon>Actinomycetota</taxon>
        <taxon>Nitriliruptoria</taxon>
        <taxon>Egibacterales</taxon>
        <taxon>Egibacteraceae</taxon>
        <taxon>Egibacter</taxon>
    </lineage>
</organism>
<protein>
    <submittedName>
        <fullName evidence="11">Cation transporter</fullName>
    </submittedName>
</protein>
<dbReference type="InterPro" id="IPR036837">
    <property type="entry name" value="Cation_efflux_CTD_sf"/>
</dbReference>
<evidence type="ECO:0000259" key="10">
    <source>
        <dbReference type="Pfam" id="PF16916"/>
    </source>
</evidence>
<feature type="transmembrane region" description="Helical" evidence="8">
    <location>
        <begin position="151"/>
        <end position="174"/>
    </location>
</feature>
<dbReference type="SUPFAM" id="SSF160240">
    <property type="entry name" value="Cation efflux protein cytoplasmic domain-like"/>
    <property type="match status" value="1"/>
</dbReference>
<keyword evidence="7 8" id="KW-0472">Membrane</keyword>
<dbReference type="GO" id="GO:0005886">
    <property type="term" value="C:plasma membrane"/>
    <property type="evidence" value="ECO:0007669"/>
    <property type="project" value="TreeGrafter"/>
</dbReference>